<dbReference type="InterPro" id="IPR000531">
    <property type="entry name" value="Beta-barrel_TonB"/>
</dbReference>
<keyword evidence="4 14" id="KW-1134">Transmembrane beta strand</keyword>
<dbReference type="RefSeq" id="WP_148812226.1">
    <property type="nucleotide sequence ID" value="NZ_CP043046.1"/>
</dbReference>
<dbReference type="Gene3D" id="2.170.130.10">
    <property type="entry name" value="TonB-dependent receptor, plug domain"/>
    <property type="match status" value="1"/>
</dbReference>
<evidence type="ECO:0000256" key="8">
    <source>
        <dbReference type="ARBA" id="ARBA00023004"/>
    </source>
</evidence>
<evidence type="ECO:0000256" key="4">
    <source>
        <dbReference type="ARBA" id="ARBA00022452"/>
    </source>
</evidence>
<dbReference type="InterPro" id="IPR036942">
    <property type="entry name" value="Beta-barrel_TonB_sf"/>
</dbReference>
<dbReference type="InterPro" id="IPR010105">
    <property type="entry name" value="TonB_sidphr_rcpt"/>
</dbReference>
<evidence type="ECO:0000313" key="18">
    <source>
        <dbReference type="EMBL" id="QEI04684.1"/>
    </source>
</evidence>
<dbReference type="AlphaFoldDB" id="A0A5C0AST2"/>
<dbReference type="InterPro" id="IPR039426">
    <property type="entry name" value="TonB-dep_rcpt-like"/>
</dbReference>
<dbReference type="PROSITE" id="PS52016">
    <property type="entry name" value="TONB_DEPENDENT_REC_3"/>
    <property type="match status" value="1"/>
</dbReference>
<sequence>MPSFRSNSPRTRHLAPRALTLALRAAFLGLPLLAATASVTQAQTAPAAREFNIGAGPLANALTQFAAEAGVLLSVDASLTTGRSTAGLQGRYTVDQGLSRLVAGTGLEVASGAGNSYSLRRAPPTSAATSAATLTAVNVSASVDNETAVGPVLGYVAKRSATATKTDTPILETPQSISIVTREQMQDYGIHGIEEAVWHSAGVVGGSYGFDSRSDWLLVRGFDPSRYMDGLPLPNGTWTGATRIEPYGLERIEVLKGPSSGLYGAMPPGGLINVVSKRPTEERLREIEVQAGSFHQKQVAADFSGPIDDEGRLLYRVTGLVRKGDTQIDHVKDDRYFFAPSLTWKATNDTSVTFLARYQKGETALGGGFLPSEGTARFNPNGKISPKVFTGEPGYDNYDKEFKSVGYELQHRINEDWTFRQNLRQANVDLDHNSIGTLGLQADLRTLNRYYYPLEEHSRAFTVDNQLETRFATGDFKHTLLVGLDYSRLSNDYASGFAAGAPTLDIFNPVYGQSPLVTPAYNYHIDQTQKQLGVYAQDQIRIGRWVGTLGLRHDWSDTNTDNRIANTQTTTKENAWSGRVGVNYVFDSGIAPYAAYSRSFQPVIGATARGEPFKATTGDQLEAGVKYQPKGRSDQYTAAVYNMTQKNTQTLDPNVAFATVQQGKTQVRGAEFEARVNVSRGFKLIGSYAFNDAKAKESNDPLEQGKQLRLVPRHQASLGADYTIQSGPLARLGFGGAVRYMGKHYGDTYNQWGTSGYAIVDAQAHYDINQWRLQLNISNLFDKEYVAVCQSAIWCYYGAPRTITLTARYQF</sequence>
<evidence type="ECO:0000256" key="12">
    <source>
        <dbReference type="ARBA" id="ARBA00023170"/>
    </source>
</evidence>
<proteinExistence type="inferred from homology"/>
<evidence type="ECO:0000256" key="16">
    <source>
        <dbReference type="SAM" id="SignalP"/>
    </source>
</evidence>
<keyword evidence="19" id="KW-1185">Reference proteome</keyword>
<keyword evidence="8" id="KW-0408">Iron</keyword>
<dbReference type="Gene3D" id="3.55.50.30">
    <property type="match status" value="1"/>
</dbReference>
<evidence type="ECO:0000256" key="11">
    <source>
        <dbReference type="ARBA" id="ARBA00023136"/>
    </source>
</evidence>
<dbReference type="FunFam" id="2.170.130.10:FF:000001">
    <property type="entry name" value="Catecholate siderophore TonB-dependent receptor"/>
    <property type="match status" value="1"/>
</dbReference>
<dbReference type="NCBIfam" id="TIGR01783">
    <property type="entry name" value="TonB-siderophor"/>
    <property type="match status" value="1"/>
</dbReference>
<keyword evidence="6 14" id="KW-0812">Transmembrane</keyword>
<evidence type="ECO:0000256" key="15">
    <source>
        <dbReference type="RuleBase" id="RU003357"/>
    </source>
</evidence>
<dbReference type="GO" id="GO:0038023">
    <property type="term" value="F:signaling receptor activity"/>
    <property type="evidence" value="ECO:0007669"/>
    <property type="project" value="InterPro"/>
</dbReference>
<dbReference type="GO" id="GO:0015891">
    <property type="term" value="P:siderophore transport"/>
    <property type="evidence" value="ECO:0007669"/>
    <property type="project" value="InterPro"/>
</dbReference>
<comment type="subcellular location">
    <subcellularLocation>
        <location evidence="1 14">Cell outer membrane</location>
        <topology evidence="1 14">Multi-pass membrane protein</topology>
    </subcellularLocation>
</comment>
<evidence type="ECO:0000256" key="9">
    <source>
        <dbReference type="ARBA" id="ARBA00023065"/>
    </source>
</evidence>
<dbReference type="InterPro" id="IPR011662">
    <property type="entry name" value="Secretin/TonB_short_N"/>
</dbReference>
<keyword evidence="5" id="KW-0410">Iron transport</keyword>
<keyword evidence="10 15" id="KW-0798">TonB box</keyword>
<keyword evidence="9" id="KW-0406">Ion transport</keyword>
<keyword evidence="7 16" id="KW-0732">Signal</keyword>
<dbReference type="SUPFAM" id="SSF56935">
    <property type="entry name" value="Porins"/>
    <property type="match status" value="1"/>
</dbReference>
<evidence type="ECO:0000256" key="10">
    <source>
        <dbReference type="ARBA" id="ARBA00023077"/>
    </source>
</evidence>
<dbReference type="InterPro" id="IPR037066">
    <property type="entry name" value="Plug_dom_sf"/>
</dbReference>
<dbReference type="GO" id="GO:0015344">
    <property type="term" value="F:siderophore uptake transmembrane transporter activity"/>
    <property type="evidence" value="ECO:0007669"/>
    <property type="project" value="TreeGrafter"/>
</dbReference>
<dbReference type="SMART" id="SM00965">
    <property type="entry name" value="STN"/>
    <property type="match status" value="1"/>
</dbReference>
<keyword evidence="13 14" id="KW-0998">Cell outer membrane</keyword>
<dbReference type="CDD" id="cd01347">
    <property type="entry name" value="ligand_gated_channel"/>
    <property type="match status" value="1"/>
</dbReference>
<dbReference type="Pfam" id="PF07715">
    <property type="entry name" value="Plug"/>
    <property type="match status" value="1"/>
</dbReference>
<dbReference type="EMBL" id="CP043046">
    <property type="protein sequence ID" value="QEI04684.1"/>
    <property type="molecule type" value="Genomic_DNA"/>
</dbReference>
<organism evidence="18 19">
    <name type="scientific">Pigmentiphaga aceris</name>
    <dbReference type="NCBI Taxonomy" id="1940612"/>
    <lineage>
        <taxon>Bacteria</taxon>
        <taxon>Pseudomonadati</taxon>
        <taxon>Pseudomonadota</taxon>
        <taxon>Betaproteobacteria</taxon>
        <taxon>Burkholderiales</taxon>
        <taxon>Alcaligenaceae</taxon>
        <taxon>Pigmentiphaga</taxon>
    </lineage>
</organism>
<evidence type="ECO:0000256" key="3">
    <source>
        <dbReference type="ARBA" id="ARBA00022448"/>
    </source>
</evidence>
<dbReference type="PANTHER" id="PTHR32552:SF68">
    <property type="entry name" value="FERRICHROME OUTER MEMBRANE TRANSPORTER_PHAGE RECEPTOR"/>
    <property type="match status" value="1"/>
</dbReference>
<accession>A0A5C0AST2</accession>
<evidence type="ECO:0000256" key="1">
    <source>
        <dbReference type="ARBA" id="ARBA00004571"/>
    </source>
</evidence>
<dbReference type="KEGG" id="pacr:FXN63_01630"/>
<protein>
    <submittedName>
        <fullName evidence="18">TonB-dependent siderophore receptor</fullName>
    </submittedName>
</protein>
<comment type="similarity">
    <text evidence="2 14 15">Belongs to the TonB-dependent receptor family.</text>
</comment>
<dbReference type="PANTHER" id="PTHR32552">
    <property type="entry name" value="FERRICHROME IRON RECEPTOR-RELATED"/>
    <property type="match status" value="1"/>
</dbReference>
<evidence type="ECO:0000259" key="17">
    <source>
        <dbReference type="SMART" id="SM00965"/>
    </source>
</evidence>
<gene>
    <name evidence="18" type="ORF">FXN63_01630</name>
</gene>
<dbReference type="OrthoDB" id="127311at2"/>
<dbReference type="Gene3D" id="2.40.170.20">
    <property type="entry name" value="TonB-dependent receptor, beta-barrel domain"/>
    <property type="match status" value="1"/>
</dbReference>
<evidence type="ECO:0000313" key="19">
    <source>
        <dbReference type="Proteomes" id="UP000325161"/>
    </source>
</evidence>
<feature type="domain" description="Secretin/TonB short N-terminal" evidence="17">
    <location>
        <begin position="71"/>
        <end position="122"/>
    </location>
</feature>
<keyword evidence="12 18" id="KW-0675">Receptor</keyword>
<dbReference type="Pfam" id="PF00593">
    <property type="entry name" value="TonB_dep_Rec_b-barrel"/>
    <property type="match status" value="1"/>
</dbReference>
<evidence type="ECO:0000256" key="2">
    <source>
        <dbReference type="ARBA" id="ARBA00009810"/>
    </source>
</evidence>
<feature type="signal peptide" evidence="16">
    <location>
        <begin position="1"/>
        <end position="34"/>
    </location>
</feature>
<keyword evidence="3 14" id="KW-0813">Transport</keyword>
<dbReference type="Pfam" id="PF07660">
    <property type="entry name" value="STN"/>
    <property type="match status" value="1"/>
</dbReference>
<evidence type="ECO:0000256" key="5">
    <source>
        <dbReference type="ARBA" id="ARBA00022496"/>
    </source>
</evidence>
<reference evidence="18 19" key="1">
    <citation type="submission" date="2019-08" db="EMBL/GenBank/DDBJ databases">
        <title>Amphibian skin-associated Pigmentiphaga: genome sequence and occurrence across geography and hosts.</title>
        <authorList>
            <person name="Bletz M.C."/>
            <person name="Bunk B."/>
            <person name="Sproeer C."/>
            <person name="Biwer P."/>
            <person name="Reiter S."/>
            <person name="Rabemananjara F.C.E."/>
            <person name="Schulz S."/>
            <person name="Overmann J."/>
            <person name="Vences M."/>
        </authorList>
    </citation>
    <scope>NUCLEOTIDE SEQUENCE [LARGE SCALE GENOMIC DNA]</scope>
    <source>
        <strain evidence="18 19">Mada1488</strain>
    </source>
</reference>
<dbReference type="FunFam" id="2.40.170.20:FF:000005">
    <property type="entry name" value="TonB-dependent siderophore receptor"/>
    <property type="match status" value="1"/>
</dbReference>
<evidence type="ECO:0000256" key="13">
    <source>
        <dbReference type="ARBA" id="ARBA00023237"/>
    </source>
</evidence>
<dbReference type="Proteomes" id="UP000325161">
    <property type="component" value="Chromosome"/>
</dbReference>
<dbReference type="GO" id="GO:0009279">
    <property type="term" value="C:cell outer membrane"/>
    <property type="evidence" value="ECO:0007669"/>
    <property type="project" value="UniProtKB-SubCell"/>
</dbReference>
<evidence type="ECO:0000256" key="14">
    <source>
        <dbReference type="PROSITE-ProRule" id="PRU01360"/>
    </source>
</evidence>
<keyword evidence="11 14" id="KW-0472">Membrane</keyword>
<evidence type="ECO:0000256" key="6">
    <source>
        <dbReference type="ARBA" id="ARBA00022692"/>
    </source>
</evidence>
<name>A0A5C0AST2_9BURK</name>
<dbReference type="InterPro" id="IPR012910">
    <property type="entry name" value="Plug_dom"/>
</dbReference>
<feature type="chain" id="PRO_5022982740" evidence="16">
    <location>
        <begin position="35"/>
        <end position="811"/>
    </location>
</feature>
<evidence type="ECO:0000256" key="7">
    <source>
        <dbReference type="ARBA" id="ARBA00022729"/>
    </source>
</evidence>